<feature type="compositionally biased region" description="Basic and acidic residues" evidence="1">
    <location>
        <begin position="492"/>
        <end position="506"/>
    </location>
</feature>
<feature type="compositionally biased region" description="Basic residues" evidence="1">
    <location>
        <begin position="575"/>
        <end position="587"/>
    </location>
</feature>
<accession>A0AAQ3QBI6</accession>
<organism evidence="2 3">
    <name type="scientific">Canna indica</name>
    <name type="common">Indian-shot</name>
    <dbReference type="NCBI Taxonomy" id="4628"/>
    <lineage>
        <taxon>Eukaryota</taxon>
        <taxon>Viridiplantae</taxon>
        <taxon>Streptophyta</taxon>
        <taxon>Embryophyta</taxon>
        <taxon>Tracheophyta</taxon>
        <taxon>Spermatophyta</taxon>
        <taxon>Magnoliopsida</taxon>
        <taxon>Liliopsida</taxon>
        <taxon>Zingiberales</taxon>
        <taxon>Cannaceae</taxon>
        <taxon>Canna</taxon>
    </lineage>
</organism>
<evidence type="ECO:0000256" key="1">
    <source>
        <dbReference type="SAM" id="MobiDB-lite"/>
    </source>
</evidence>
<keyword evidence="3" id="KW-1185">Reference proteome</keyword>
<feature type="compositionally biased region" description="Basic and acidic residues" evidence="1">
    <location>
        <begin position="612"/>
        <end position="625"/>
    </location>
</feature>
<dbReference type="GO" id="GO:0005681">
    <property type="term" value="C:spliceosomal complex"/>
    <property type="evidence" value="ECO:0007669"/>
    <property type="project" value="TreeGrafter"/>
</dbReference>
<proteinExistence type="predicted"/>
<evidence type="ECO:0000313" key="3">
    <source>
        <dbReference type="Proteomes" id="UP001327560"/>
    </source>
</evidence>
<name>A0AAQ3QBI6_9LILI</name>
<dbReference type="GO" id="GO:0003723">
    <property type="term" value="F:RNA binding"/>
    <property type="evidence" value="ECO:0007669"/>
    <property type="project" value="TreeGrafter"/>
</dbReference>
<dbReference type="Proteomes" id="UP001327560">
    <property type="component" value="Chromosome 4"/>
</dbReference>
<protein>
    <submittedName>
        <fullName evidence="2">Serine/arginine repetitive matrix protein 1</fullName>
    </submittedName>
</protein>
<feature type="compositionally biased region" description="Polar residues" evidence="1">
    <location>
        <begin position="481"/>
        <end position="491"/>
    </location>
</feature>
<feature type="compositionally biased region" description="Low complexity" evidence="1">
    <location>
        <begin position="378"/>
        <end position="393"/>
    </location>
</feature>
<feature type="compositionally biased region" description="Polar residues" evidence="1">
    <location>
        <begin position="401"/>
        <end position="411"/>
    </location>
</feature>
<dbReference type="PANTHER" id="PTHR23148:SF0">
    <property type="entry name" value="SERINE_ARGININE REPETITIVE MATRIX PROTEIN 1"/>
    <property type="match status" value="1"/>
</dbReference>
<feature type="compositionally biased region" description="Basic residues" evidence="1">
    <location>
        <begin position="626"/>
        <end position="641"/>
    </location>
</feature>
<dbReference type="InterPro" id="IPR052225">
    <property type="entry name" value="Ser/Arg_repetitive_matrix"/>
</dbReference>
<feature type="compositionally biased region" description="Basic and acidic residues" evidence="1">
    <location>
        <begin position="439"/>
        <end position="464"/>
    </location>
</feature>
<evidence type="ECO:0000313" key="2">
    <source>
        <dbReference type="EMBL" id="WOL04724.1"/>
    </source>
</evidence>
<feature type="compositionally biased region" description="Basic and acidic residues" evidence="1">
    <location>
        <begin position="655"/>
        <end position="678"/>
    </location>
</feature>
<reference evidence="2 3" key="1">
    <citation type="submission" date="2023-10" db="EMBL/GenBank/DDBJ databases">
        <title>Chromosome-scale genome assembly provides insights into flower coloration mechanisms of Canna indica.</title>
        <authorList>
            <person name="Li C."/>
        </authorList>
    </citation>
    <scope>NUCLEOTIDE SEQUENCE [LARGE SCALE GENOMIC DNA]</scope>
    <source>
        <tissue evidence="2">Flower</tissue>
    </source>
</reference>
<gene>
    <name evidence="2" type="ORF">Cni_G13446</name>
</gene>
<dbReference type="EMBL" id="CP136893">
    <property type="protein sequence ID" value="WOL04724.1"/>
    <property type="molecule type" value="Genomic_DNA"/>
</dbReference>
<feature type="compositionally biased region" description="Basic and acidic residues" evidence="1">
    <location>
        <begin position="526"/>
        <end position="574"/>
    </location>
</feature>
<sequence>MLHLPGKDDQGVYLFHPSPASIQFLLVGSIIHLDVLGHLKGGTSLLFEGLFLLVVDIPHQGIGHLQDIDLLMLDEDHLQLLGIDLLHLHEDDLLMDEGLHHLCVVGLLLHVVGLRFKAVGAQLLHCVIGDHHLLVVAGYHLLPHATEDPLLLHDAGDHLLPCAAGGLLPQLAIGDLLCAVEYLLPPHGAEYHLLLHVAEYHLLPHIVECHLLLHVGEHHLLLHAGEHHLLLHVVEYHLLPHVSGLLSGIVLYLLQDIGPCLLVDCLRIGLNCKETLLCIRLEIMVLILKYFHRQRKARRDSSRETDSRSNGFRSKKQQQEYASERDSEKRSLVHDALHREVADRSGLTRGADHVPRQRPVPSRSSSHDSKDQIDNDCSILSEHSSEWSGSPSHLRTRNSGRNRLSESTAKQTGKRMPHDMSGMNDDDEPAGLVRSRAYHKTDSSPKKGKDSAADMKKSRFRANEFDEQEYSNNGLAIGHSPGTQGHPSNMISKKESEQKSETDLTKRHSGQVSESPNDMEYGLGVHSEKQPKLRSDAYRDSHHEADSVKKSKRKIDISSHSDSEETDTLKYKSTERRRHKKSDKHRRFSDGTSESDSDIEEKKEAKRRRKDERRLRKEEKRLRREEKHRKKLERHGAKHKLKSMDTVTPPSDLENQNHDDAGRSDAEPADSEEKKLEIQLREKALESLRARKGIRH</sequence>
<dbReference type="AlphaFoldDB" id="A0AAQ3QBI6"/>
<feature type="compositionally biased region" description="Basic and acidic residues" evidence="1">
    <location>
        <begin position="322"/>
        <end position="343"/>
    </location>
</feature>
<dbReference type="PANTHER" id="PTHR23148">
    <property type="entry name" value="SERINE/ARGININE REGULATED NUCLEAR MATRIX PROTEIN"/>
    <property type="match status" value="1"/>
</dbReference>
<feature type="region of interest" description="Disordered" evidence="1">
    <location>
        <begin position="298"/>
        <end position="678"/>
    </location>
</feature>
<dbReference type="GO" id="GO:0048024">
    <property type="term" value="P:regulation of mRNA splicing, via spliceosome"/>
    <property type="evidence" value="ECO:0007669"/>
    <property type="project" value="TreeGrafter"/>
</dbReference>